<feature type="domain" description="Cation efflux protein cytoplasmic" evidence="10">
    <location>
        <begin position="223"/>
        <end position="290"/>
    </location>
</feature>
<feature type="region of interest" description="Disordered" evidence="7">
    <location>
        <begin position="459"/>
        <end position="484"/>
    </location>
</feature>
<evidence type="ECO:0000313" key="11">
    <source>
        <dbReference type="EMBL" id="MBB6168346.1"/>
    </source>
</evidence>
<dbReference type="InterPro" id="IPR058533">
    <property type="entry name" value="Cation_efflux_TM"/>
</dbReference>
<evidence type="ECO:0000256" key="6">
    <source>
        <dbReference type="ARBA" id="ARBA00023136"/>
    </source>
</evidence>
<evidence type="ECO:0000256" key="4">
    <source>
        <dbReference type="ARBA" id="ARBA00022692"/>
    </source>
</evidence>
<proteinExistence type="inferred from homology"/>
<dbReference type="Pfam" id="PF01545">
    <property type="entry name" value="Cation_efflux"/>
    <property type="match status" value="1"/>
</dbReference>
<dbReference type="Proteomes" id="UP000588017">
    <property type="component" value="Unassembled WGS sequence"/>
</dbReference>
<evidence type="ECO:0000256" key="2">
    <source>
        <dbReference type="ARBA" id="ARBA00008114"/>
    </source>
</evidence>
<evidence type="ECO:0000259" key="9">
    <source>
        <dbReference type="Pfam" id="PF01545"/>
    </source>
</evidence>
<dbReference type="InterPro" id="IPR036837">
    <property type="entry name" value="Cation_efflux_CTD_sf"/>
</dbReference>
<keyword evidence="3" id="KW-0813">Transport</keyword>
<feature type="transmembrane region" description="Helical" evidence="8">
    <location>
        <begin position="20"/>
        <end position="41"/>
    </location>
</feature>
<dbReference type="NCBIfam" id="TIGR01297">
    <property type="entry name" value="CDF"/>
    <property type="match status" value="1"/>
</dbReference>
<dbReference type="Gene3D" id="1.20.1510.10">
    <property type="entry name" value="Cation efflux protein transmembrane domain"/>
    <property type="match status" value="1"/>
</dbReference>
<dbReference type="GO" id="GO:0005886">
    <property type="term" value="C:plasma membrane"/>
    <property type="evidence" value="ECO:0007669"/>
    <property type="project" value="TreeGrafter"/>
</dbReference>
<dbReference type="EMBL" id="JACHEH010000004">
    <property type="protein sequence ID" value="MBB6168346.1"/>
    <property type="molecule type" value="Genomic_DNA"/>
</dbReference>
<evidence type="ECO:0000256" key="3">
    <source>
        <dbReference type="ARBA" id="ARBA00022448"/>
    </source>
</evidence>
<feature type="transmembrane region" description="Helical" evidence="8">
    <location>
        <begin position="89"/>
        <end position="110"/>
    </location>
</feature>
<dbReference type="GO" id="GO:0006882">
    <property type="term" value="P:intracellular zinc ion homeostasis"/>
    <property type="evidence" value="ECO:0007669"/>
    <property type="project" value="TreeGrafter"/>
</dbReference>
<feature type="domain" description="Cation efflux protein cytoplasmic" evidence="10">
    <location>
        <begin position="398"/>
        <end position="465"/>
    </location>
</feature>
<dbReference type="AlphaFoldDB" id="A0A841KEH9"/>
<evidence type="ECO:0000259" key="10">
    <source>
        <dbReference type="Pfam" id="PF16916"/>
    </source>
</evidence>
<feature type="transmembrane region" description="Helical" evidence="8">
    <location>
        <begin position="189"/>
        <end position="207"/>
    </location>
</feature>
<evidence type="ECO:0000256" key="5">
    <source>
        <dbReference type="ARBA" id="ARBA00022989"/>
    </source>
</evidence>
<feature type="transmembrane region" description="Helical" evidence="8">
    <location>
        <begin position="122"/>
        <end position="142"/>
    </location>
</feature>
<comment type="subcellular location">
    <subcellularLocation>
        <location evidence="1">Membrane</location>
        <topology evidence="1">Multi-pass membrane protein</topology>
    </subcellularLocation>
</comment>
<keyword evidence="4 8" id="KW-0812">Transmembrane</keyword>
<keyword evidence="6 8" id="KW-0472">Membrane</keyword>
<evidence type="ECO:0000256" key="8">
    <source>
        <dbReference type="SAM" id="Phobius"/>
    </source>
</evidence>
<dbReference type="SUPFAM" id="SSF161111">
    <property type="entry name" value="Cation efflux protein transmembrane domain-like"/>
    <property type="match status" value="1"/>
</dbReference>
<evidence type="ECO:0000313" key="12">
    <source>
        <dbReference type="Proteomes" id="UP000588017"/>
    </source>
</evidence>
<comment type="caution">
    <text evidence="11">The sequence shown here is derived from an EMBL/GenBank/DDBJ whole genome shotgun (WGS) entry which is preliminary data.</text>
</comment>
<dbReference type="PANTHER" id="PTHR43840">
    <property type="entry name" value="MITOCHONDRIAL METAL TRANSPORTER 1-RELATED"/>
    <property type="match status" value="1"/>
</dbReference>
<dbReference type="GO" id="GO:0015341">
    <property type="term" value="F:zinc efflux antiporter activity"/>
    <property type="evidence" value="ECO:0007669"/>
    <property type="project" value="TreeGrafter"/>
</dbReference>
<dbReference type="InterPro" id="IPR050291">
    <property type="entry name" value="CDF_Transporter"/>
</dbReference>
<dbReference type="Pfam" id="PF16916">
    <property type="entry name" value="ZT_dimer"/>
    <property type="match status" value="3"/>
</dbReference>
<dbReference type="PANTHER" id="PTHR43840:SF15">
    <property type="entry name" value="MITOCHONDRIAL METAL TRANSPORTER 1-RELATED"/>
    <property type="match status" value="1"/>
</dbReference>
<organism evidence="11 12">
    <name type="scientific">Chelatococcus composti</name>
    <dbReference type="NCBI Taxonomy" id="1743235"/>
    <lineage>
        <taxon>Bacteria</taxon>
        <taxon>Pseudomonadati</taxon>
        <taxon>Pseudomonadota</taxon>
        <taxon>Alphaproteobacteria</taxon>
        <taxon>Hyphomicrobiales</taxon>
        <taxon>Chelatococcaceae</taxon>
        <taxon>Chelatococcus</taxon>
    </lineage>
</organism>
<dbReference type="InterPro" id="IPR027469">
    <property type="entry name" value="Cation_efflux_TMD_sf"/>
</dbReference>
<dbReference type="GO" id="GO:0015086">
    <property type="term" value="F:cadmium ion transmembrane transporter activity"/>
    <property type="evidence" value="ECO:0007669"/>
    <property type="project" value="TreeGrafter"/>
</dbReference>
<feature type="domain" description="Cation efflux protein cytoplasmic" evidence="10">
    <location>
        <begin position="317"/>
        <end position="373"/>
    </location>
</feature>
<dbReference type="InterPro" id="IPR002524">
    <property type="entry name" value="Cation_efflux"/>
</dbReference>
<dbReference type="Gene3D" id="3.30.70.1350">
    <property type="entry name" value="Cation efflux protein, cytoplasmic domain"/>
    <property type="match status" value="3"/>
</dbReference>
<evidence type="ECO:0000256" key="7">
    <source>
        <dbReference type="SAM" id="MobiDB-lite"/>
    </source>
</evidence>
<accession>A0A841KEH9</accession>
<keyword evidence="12" id="KW-1185">Reference proteome</keyword>
<dbReference type="GO" id="GO:0015093">
    <property type="term" value="F:ferrous iron transmembrane transporter activity"/>
    <property type="evidence" value="ECO:0007669"/>
    <property type="project" value="TreeGrafter"/>
</dbReference>
<dbReference type="RefSeq" id="WP_183334662.1">
    <property type="nucleotide sequence ID" value="NZ_BMHX01000004.1"/>
</dbReference>
<dbReference type="SUPFAM" id="SSF160240">
    <property type="entry name" value="Cation efflux protein cytoplasmic domain-like"/>
    <property type="match status" value="3"/>
</dbReference>
<dbReference type="InterPro" id="IPR027470">
    <property type="entry name" value="Cation_efflux_CTD"/>
</dbReference>
<evidence type="ECO:0000256" key="1">
    <source>
        <dbReference type="ARBA" id="ARBA00004141"/>
    </source>
</evidence>
<protein>
    <submittedName>
        <fullName evidence="11">Cation diffusion facilitator family transporter</fullName>
    </submittedName>
</protein>
<gene>
    <name evidence="11" type="ORF">HNQ73_001976</name>
</gene>
<sequence>MSPPSISPERRRSERRKERAAFVSILASAGLTIGKGVAGYATGSLALISDAANSLLDVAATTMTWLAVRAAHKPADARHHYGHGKFESLSALVQTAFLFLLSGIIAVEGVRRLSSGQTEIFLSWPAVAVVVGSMFVDGWRWWGLARVARETGSEALAADALHFSSDLVNSACVLVAFAAAHLGYPQADALIAIGVSFFIAIAGFRLARRTIDTLLDTAPKGLAERVTGLAEKVPGVVGVERVRVRSSGSQIMGEVGIFVSRTLPLDRVTQIKERVLGAIRTDLPDSEFTISTTPVQIDDETILERVMLTAARLRVPVHHVTVQNLANRLSVSFDIEVDARLTLAQAHEVASRLEAALVEELGPQVEVESHIEPLVVQHLEGREADAETVAGIALSLANHARECNGITGVHSVRVRETPAGHVVNYHCRLDPGLDIATVHDMVDELDRRMRIDHPEIGRIVGHAEPRPQDPAGRDIAAGGSSSYR</sequence>
<reference evidence="11 12" key="1">
    <citation type="submission" date="2020-08" db="EMBL/GenBank/DDBJ databases">
        <title>Genomic Encyclopedia of Type Strains, Phase IV (KMG-IV): sequencing the most valuable type-strain genomes for metagenomic binning, comparative biology and taxonomic classification.</title>
        <authorList>
            <person name="Goeker M."/>
        </authorList>
    </citation>
    <scope>NUCLEOTIDE SEQUENCE [LARGE SCALE GENOMIC DNA]</scope>
    <source>
        <strain evidence="11 12">DSM 101465</strain>
    </source>
</reference>
<name>A0A841KEH9_9HYPH</name>
<comment type="similarity">
    <text evidence="2">Belongs to the cation diffusion facilitator (CDF) transporter (TC 2.A.4) family.</text>
</comment>
<feature type="domain" description="Cation efflux protein transmembrane" evidence="9">
    <location>
        <begin position="22"/>
        <end position="215"/>
    </location>
</feature>
<keyword evidence="5 8" id="KW-1133">Transmembrane helix</keyword>